<dbReference type="InterPro" id="IPR039146">
    <property type="entry name" value="GPANK1"/>
</dbReference>
<feature type="compositionally biased region" description="Basic and acidic residues" evidence="1">
    <location>
        <begin position="390"/>
        <end position="403"/>
    </location>
</feature>
<feature type="compositionally biased region" description="Polar residues" evidence="1">
    <location>
        <begin position="128"/>
        <end position="138"/>
    </location>
</feature>
<accession>A0A9P6EQD3</accession>
<dbReference type="AlphaFoldDB" id="A0A9P6EQD3"/>
<dbReference type="OrthoDB" id="2538319at2759"/>
<dbReference type="PANTHER" id="PTHR20923">
    <property type="entry name" value="BAT4 PROTEIN-RELATED"/>
    <property type="match status" value="1"/>
</dbReference>
<proteinExistence type="predicted"/>
<gene>
    <name evidence="2" type="ORF">CPB83DRAFT_846068</name>
</gene>
<reference evidence="2" key="1">
    <citation type="submission" date="2020-11" db="EMBL/GenBank/DDBJ databases">
        <authorList>
            <consortium name="DOE Joint Genome Institute"/>
            <person name="Ahrendt S."/>
            <person name="Riley R."/>
            <person name="Andreopoulos W."/>
            <person name="Labutti K."/>
            <person name="Pangilinan J."/>
            <person name="Ruiz-Duenas F.J."/>
            <person name="Barrasa J.M."/>
            <person name="Sanchez-Garcia M."/>
            <person name="Camarero S."/>
            <person name="Miyauchi S."/>
            <person name="Serrano A."/>
            <person name="Linde D."/>
            <person name="Babiker R."/>
            <person name="Drula E."/>
            <person name="Ayuso-Fernandez I."/>
            <person name="Pacheco R."/>
            <person name="Padilla G."/>
            <person name="Ferreira P."/>
            <person name="Barriuso J."/>
            <person name="Kellner H."/>
            <person name="Castanera R."/>
            <person name="Alfaro M."/>
            <person name="Ramirez L."/>
            <person name="Pisabarro A.G."/>
            <person name="Kuo A."/>
            <person name="Tritt A."/>
            <person name="Lipzen A."/>
            <person name="He G."/>
            <person name="Yan M."/>
            <person name="Ng V."/>
            <person name="Cullen D."/>
            <person name="Martin F."/>
            <person name="Rosso M.-N."/>
            <person name="Henrissat B."/>
            <person name="Hibbett D."/>
            <person name="Martinez A.T."/>
            <person name="Grigoriev I.V."/>
        </authorList>
    </citation>
    <scope>NUCLEOTIDE SEQUENCE</scope>
    <source>
        <strain evidence="2">CBS 506.95</strain>
    </source>
</reference>
<feature type="compositionally biased region" description="Acidic residues" evidence="1">
    <location>
        <begin position="281"/>
        <end position="293"/>
    </location>
</feature>
<keyword evidence="3" id="KW-1185">Reference proteome</keyword>
<sequence length="413" mass="45835">MATEVHHIYSHYDPEDHEKLEIETSQSSLSIDEVWEQEAPKLNRLRAPAPQFVPAVVAYGDWAPGLLKRSETPPIGQSETTLGASLSDWYRSLTTSRNLTPVQPTTIAATSNSSSSSTPVLRTASSSLEPESSMPRQQEATNKNNWFIMKAINSNPLPSNPSTNAPTLSDILERDPPPLPSQGKYKPPVWLEIGPSNKGFGLLQRAGWNEGEPLGPDVFRRKAVETVIPNEEIFGWTAVNDQGKSRQKTAAIRLERQEVQVEGMDDIKELRHIEVVDLTLDSDEDASDSDISPEEGKANQEDIGSSLVKEEHMDQDAGDDIPGYERMALLTPIATVLKSDRLGIGLKAKTVGPYKESKKRVTHNAAALAAHVRSAEESRRRRDRFGRGKKGYERQHRKEEAKRQAMIAYLKSS</sequence>
<evidence type="ECO:0000313" key="3">
    <source>
        <dbReference type="Proteomes" id="UP000807306"/>
    </source>
</evidence>
<feature type="region of interest" description="Disordered" evidence="1">
    <location>
        <begin position="281"/>
        <end position="320"/>
    </location>
</feature>
<comment type="caution">
    <text evidence="2">The sequence shown here is derived from an EMBL/GenBank/DDBJ whole genome shotgun (WGS) entry which is preliminary data.</text>
</comment>
<dbReference type="Proteomes" id="UP000807306">
    <property type="component" value="Unassembled WGS sequence"/>
</dbReference>
<name>A0A9P6EQD3_9AGAR</name>
<evidence type="ECO:0000313" key="2">
    <source>
        <dbReference type="EMBL" id="KAF9533212.1"/>
    </source>
</evidence>
<feature type="compositionally biased region" description="Low complexity" evidence="1">
    <location>
        <begin position="105"/>
        <end position="127"/>
    </location>
</feature>
<feature type="region of interest" description="Disordered" evidence="1">
    <location>
        <begin position="369"/>
        <end position="405"/>
    </location>
</feature>
<dbReference type="PANTHER" id="PTHR20923:SF1">
    <property type="entry name" value="G PATCH DOMAIN AND ANKYRIN REPEAT-CONTAINING PROTEIN 1"/>
    <property type="match status" value="1"/>
</dbReference>
<organism evidence="2 3">
    <name type="scientific">Crepidotus variabilis</name>
    <dbReference type="NCBI Taxonomy" id="179855"/>
    <lineage>
        <taxon>Eukaryota</taxon>
        <taxon>Fungi</taxon>
        <taxon>Dikarya</taxon>
        <taxon>Basidiomycota</taxon>
        <taxon>Agaricomycotina</taxon>
        <taxon>Agaricomycetes</taxon>
        <taxon>Agaricomycetidae</taxon>
        <taxon>Agaricales</taxon>
        <taxon>Agaricineae</taxon>
        <taxon>Crepidotaceae</taxon>
        <taxon>Crepidotus</taxon>
    </lineage>
</organism>
<feature type="compositionally biased region" description="Low complexity" evidence="1">
    <location>
        <begin position="153"/>
        <end position="162"/>
    </location>
</feature>
<feature type="region of interest" description="Disordered" evidence="1">
    <location>
        <begin position="152"/>
        <end position="186"/>
    </location>
</feature>
<feature type="region of interest" description="Disordered" evidence="1">
    <location>
        <begin position="101"/>
        <end position="138"/>
    </location>
</feature>
<evidence type="ECO:0008006" key="4">
    <source>
        <dbReference type="Google" id="ProtNLM"/>
    </source>
</evidence>
<evidence type="ECO:0000256" key="1">
    <source>
        <dbReference type="SAM" id="MobiDB-lite"/>
    </source>
</evidence>
<dbReference type="EMBL" id="MU157829">
    <property type="protein sequence ID" value="KAF9533212.1"/>
    <property type="molecule type" value="Genomic_DNA"/>
</dbReference>
<protein>
    <recommendedName>
        <fullName evidence="4">G-patch domain-containing protein</fullName>
    </recommendedName>
</protein>